<feature type="signal peptide" evidence="1">
    <location>
        <begin position="1"/>
        <end position="18"/>
    </location>
</feature>
<accession>A0AAD7JQP2</accession>
<keyword evidence="3" id="KW-1185">Reference proteome</keyword>
<dbReference type="AlphaFoldDB" id="A0AAD7JQP2"/>
<keyword evidence="1" id="KW-0732">Signal</keyword>
<name>A0AAD7JQP2_9AGAR</name>
<evidence type="ECO:0000313" key="3">
    <source>
        <dbReference type="Proteomes" id="UP001215598"/>
    </source>
</evidence>
<organism evidence="2 3">
    <name type="scientific">Mycena metata</name>
    <dbReference type="NCBI Taxonomy" id="1033252"/>
    <lineage>
        <taxon>Eukaryota</taxon>
        <taxon>Fungi</taxon>
        <taxon>Dikarya</taxon>
        <taxon>Basidiomycota</taxon>
        <taxon>Agaricomycotina</taxon>
        <taxon>Agaricomycetes</taxon>
        <taxon>Agaricomycetidae</taxon>
        <taxon>Agaricales</taxon>
        <taxon>Marasmiineae</taxon>
        <taxon>Mycenaceae</taxon>
        <taxon>Mycena</taxon>
    </lineage>
</organism>
<dbReference type="EMBL" id="JARKIB010000017">
    <property type="protein sequence ID" value="KAJ7769967.1"/>
    <property type="molecule type" value="Genomic_DNA"/>
</dbReference>
<reference evidence="2" key="1">
    <citation type="submission" date="2023-03" db="EMBL/GenBank/DDBJ databases">
        <title>Massive genome expansion in bonnet fungi (Mycena s.s.) driven by repeated elements and novel gene families across ecological guilds.</title>
        <authorList>
            <consortium name="Lawrence Berkeley National Laboratory"/>
            <person name="Harder C.B."/>
            <person name="Miyauchi S."/>
            <person name="Viragh M."/>
            <person name="Kuo A."/>
            <person name="Thoen E."/>
            <person name="Andreopoulos B."/>
            <person name="Lu D."/>
            <person name="Skrede I."/>
            <person name="Drula E."/>
            <person name="Henrissat B."/>
            <person name="Morin E."/>
            <person name="Kohler A."/>
            <person name="Barry K."/>
            <person name="LaButti K."/>
            <person name="Morin E."/>
            <person name="Salamov A."/>
            <person name="Lipzen A."/>
            <person name="Mereny Z."/>
            <person name="Hegedus B."/>
            <person name="Baldrian P."/>
            <person name="Stursova M."/>
            <person name="Weitz H."/>
            <person name="Taylor A."/>
            <person name="Grigoriev I.V."/>
            <person name="Nagy L.G."/>
            <person name="Martin F."/>
            <person name="Kauserud H."/>
        </authorList>
    </citation>
    <scope>NUCLEOTIDE SEQUENCE</scope>
    <source>
        <strain evidence="2">CBHHK182m</strain>
    </source>
</reference>
<evidence type="ECO:0000313" key="2">
    <source>
        <dbReference type="EMBL" id="KAJ7769967.1"/>
    </source>
</evidence>
<evidence type="ECO:0000256" key="1">
    <source>
        <dbReference type="SAM" id="SignalP"/>
    </source>
</evidence>
<dbReference type="Proteomes" id="UP001215598">
    <property type="component" value="Unassembled WGS sequence"/>
</dbReference>
<proteinExistence type="predicted"/>
<sequence length="566" mass="62977">MQRQSCLLAAALLQLSAAVWLCDVRRCDQSAARLRHFGGTSGNWLRNSCGTMRHSISPDSLKPVTESLATQAPSSSLSTVFSCSARQHSHPAANFSTEDLGNVAPGRRGFRTVPPARCKGGDSVARWQFQLGFNDRKDQIVMVPDPDVPDWKVPGVLWYPARFIKWHEDEARKPKEYEFQWLACTDGTVFNSANSDLPKLIQQMFHRGRQFCDEIAEVKLTAKQIGQIRMPFFMLPDHPHKNQVLAEIFDAAVSPIANILVTFSEDHPVVADCIKNGLQQQQINAKPDQRTVLWMRSLGLIQTAELKFLLEAVLPQLLMHKTLEPLPPAERNQRVLTVGSVLLQLLAVQHALGEPLNLNGDILDDLVVGNVVAFECDGPEALSTMFSLAAPAVSNLAARMLTFNRAHTIYDPDLRPPTFHRVAPAAREPTDAIPVVLKRYPSAEIEDERPGKRLKQKGVKELFGVEQGVTDSGSRQRQCWQRQRHIKIPQRQFAAVVTVKRHFTPALSSPAQERNLGQNSKPKAAVDAPVHCNGRALYNGVVSAVVRIIWCKSTRERIAVNKGQAE</sequence>
<feature type="chain" id="PRO_5041963409" evidence="1">
    <location>
        <begin position="19"/>
        <end position="566"/>
    </location>
</feature>
<gene>
    <name evidence="2" type="ORF">B0H16DRAFT_1452339</name>
</gene>
<comment type="caution">
    <text evidence="2">The sequence shown here is derived from an EMBL/GenBank/DDBJ whole genome shotgun (WGS) entry which is preliminary data.</text>
</comment>
<protein>
    <submittedName>
        <fullName evidence="2">Uncharacterized protein</fullName>
    </submittedName>
</protein>